<evidence type="ECO:0000313" key="2">
    <source>
        <dbReference type="Proteomes" id="UP000027981"/>
    </source>
</evidence>
<proteinExistence type="predicted"/>
<dbReference type="OrthoDB" id="359544at2157"/>
<dbReference type="GeneID" id="24842165"/>
<gene>
    <name evidence="1" type="ORF">PAP_05205</name>
</gene>
<keyword evidence="2" id="KW-1185">Reference proteome</keyword>
<dbReference type="AlphaFoldDB" id="A0A075LU06"/>
<protein>
    <submittedName>
        <fullName evidence="1">Uncharacterized protein</fullName>
    </submittedName>
</protein>
<dbReference type="RefSeq" id="WP_048165009.1">
    <property type="nucleotide sequence ID" value="NZ_CP006019.1"/>
</dbReference>
<name>A0A075LU06_9EURY</name>
<dbReference type="KEGG" id="ppac:PAP_05205"/>
<reference evidence="2" key="1">
    <citation type="submission" date="2013-06" db="EMBL/GenBank/DDBJ databases">
        <title>Complete Genome Sequence of Hyperthermophilic Palaeococcus pacificus DY20341T, Isolated from a Deep-Sea Hydrothermal Sediments.</title>
        <authorList>
            <person name="Zeng X."/>
            <person name="Shao Z."/>
        </authorList>
    </citation>
    <scope>NUCLEOTIDE SEQUENCE [LARGE SCALE GENOMIC DNA]</scope>
    <source>
        <strain evidence="2">DY20341</strain>
    </source>
</reference>
<dbReference type="Proteomes" id="UP000027981">
    <property type="component" value="Chromosome"/>
</dbReference>
<evidence type="ECO:0000313" key="1">
    <source>
        <dbReference type="EMBL" id="AIF69452.1"/>
    </source>
</evidence>
<dbReference type="eggNOG" id="arCOG13179">
    <property type="taxonomic scope" value="Archaea"/>
</dbReference>
<organism evidence="1 2">
    <name type="scientific">Palaeococcus pacificus DY20341</name>
    <dbReference type="NCBI Taxonomy" id="1343739"/>
    <lineage>
        <taxon>Archaea</taxon>
        <taxon>Methanobacteriati</taxon>
        <taxon>Methanobacteriota</taxon>
        <taxon>Thermococci</taxon>
        <taxon>Thermococcales</taxon>
        <taxon>Thermococcaceae</taxon>
        <taxon>Palaeococcus</taxon>
    </lineage>
</organism>
<dbReference type="HOGENOM" id="CLU_542511_0_0_2"/>
<reference evidence="1 2" key="2">
    <citation type="journal article" date="2015" name="Genome Announc.">
        <title>Complete Genome Sequence of Hyperthermophilic Piezophilic Archaeon Palaeococcus pacificus DY20341T, Isolated from Deep-Sea Hydrothermal Sediments.</title>
        <authorList>
            <person name="Zeng X."/>
            <person name="Jebbar M."/>
            <person name="Shao Z."/>
        </authorList>
    </citation>
    <scope>NUCLEOTIDE SEQUENCE [LARGE SCALE GENOMIC DNA]</scope>
    <source>
        <strain evidence="1 2">DY20341</strain>
    </source>
</reference>
<dbReference type="STRING" id="1343739.PAP_05205"/>
<dbReference type="EMBL" id="CP006019">
    <property type="protein sequence ID" value="AIF69452.1"/>
    <property type="molecule type" value="Genomic_DNA"/>
</dbReference>
<sequence>MQEHEEKYEREKQKLQEWFLGLIGKFREEYDKLSDEEKFFVGNTGYQAPCQIEVFWVNEPLEWQIIIITHDSTRKDMEVIINGPYKGYEFFPKLEKIMNEERWERTIPPDSPYYGAEKGTIKYSDIFVGILSNFRQQIESLVFSRIPKGLGMGISFPSNGWCQLVYGRIDELTQEEIIARIIDDAKRNAREHREEGKVSSTAKPKKKEERLKGYGTYVYPPVWVGEAPEFSFVQKVMGNNFFIPKIVLKTKFNNKPLIIRSDGFVGIVHENKEDVLKWINVIFGTALLLDKFSCYFVRESEIASIEVNPTTMEIAGMRIPLTTLRTYQVDPIVSKHVFHLKREKVIPKEDIKEAIKIAELISKNKELADEIIFLLSGFTHYQEHEYQQAFIATWIVIEKYLSQLWENFIRRRNLSKRRREKLTNSLLWRTDHILETLNLTGKLDEDVYRLLMDLKSKRNKFIHEGKPIKKEDAGKVLSFAILILREEIKKITGDFHDE</sequence>
<accession>A0A075LU06</accession>